<protein>
    <submittedName>
        <fullName evidence="1">Uncharacterized protein</fullName>
    </submittedName>
</protein>
<organism evidence="1">
    <name type="scientific">Leptospira borgpetersenii serovar Ballum</name>
    <dbReference type="NCBI Taxonomy" id="280505"/>
    <lineage>
        <taxon>Bacteria</taxon>
        <taxon>Pseudomonadati</taxon>
        <taxon>Spirochaetota</taxon>
        <taxon>Spirochaetia</taxon>
        <taxon>Leptospirales</taxon>
        <taxon>Leptospiraceae</taxon>
        <taxon>Leptospira</taxon>
    </lineage>
</organism>
<evidence type="ECO:0000313" key="1">
    <source>
        <dbReference type="EMBL" id="ALO26831.1"/>
    </source>
</evidence>
<dbReference type="EMBL" id="CP012029">
    <property type="protein sequence ID" value="ALO26831.1"/>
    <property type="molecule type" value="Genomic_DNA"/>
</dbReference>
<proteinExistence type="predicted"/>
<name>A0A0S2IT42_LEPBO</name>
<dbReference type="PATRIC" id="fig|280505.15.peg.2545"/>
<reference evidence="1 2" key="1">
    <citation type="journal article" date="2015" name="PLoS Negl. Trop. Dis.">
        <title>Distribution of Plasmids in Distinct Leptospira Pathogenic Species.</title>
        <authorList>
            <person name="Wang Y."/>
            <person name="Zhuang X."/>
            <person name="Zhong Y."/>
            <person name="Zhang C."/>
            <person name="Zhang Y."/>
            <person name="Zeng L."/>
            <person name="Zhu Y."/>
            <person name="He P."/>
            <person name="Dong K."/>
            <person name="Pal U."/>
            <person name="Guo X."/>
            <person name="Qin J."/>
        </authorList>
    </citation>
    <scope>NUCLEOTIDE SEQUENCE [LARGE SCALE GENOMIC DNA]</scope>
    <source>
        <strain evidence="1 2">56604</strain>
    </source>
</reference>
<sequence>MVKSEMFSFLKLAFLTSSNQEYHIRNRLTSKNHTNPWIVA</sequence>
<dbReference type="Proteomes" id="UP000058857">
    <property type="component" value="Chromosome 1"/>
</dbReference>
<gene>
    <name evidence="1" type="ORF">LBBP_02604</name>
</gene>
<dbReference type="AlphaFoldDB" id="A0A0S2IT42"/>
<accession>A0A0S2IT42</accession>
<evidence type="ECO:0000313" key="2">
    <source>
        <dbReference type="Proteomes" id="UP000058857"/>
    </source>
</evidence>